<evidence type="ECO:0000256" key="1">
    <source>
        <dbReference type="SAM" id="MobiDB-lite"/>
    </source>
</evidence>
<dbReference type="AlphaFoldDB" id="W2PEI0"/>
<organism evidence="2 3">
    <name type="scientific">Phytophthora nicotianae (strain INRA-310)</name>
    <name type="common">Phytophthora parasitica</name>
    <dbReference type="NCBI Taxonomy" id="761204"/>
    <lineage>
        <taxon>Eukaryota</taxon>
        <taxon>Sar</taxon>
        <taxon>Stramenopiles</taxon>
        <taxon>Oomycota</taxon>
        <taxon>Peronosporomycetes</taxon>
        <taxon>Peronosporales</taxon>
        <taxon>Peronosporaceae</taxon>
        <taxon>Phytophthora</taxon>
    </lineage>
</organism>
<feature type="region of interest" description="Disordered" evidence="1">
    <location>
        <begin position="1"/>
        <end position="20"/>
    </location>
</feature>
<name>W2PEI0_PHYN3</name>
<reference evidence="3" key="1">
    <citation type="submission" date="2011-12" db="EMBL/GenBank/DDBJ databases">
        <authorList>
            <consortium name="The Broad Institute Genome Sequencing Platform"/>
            <person name="Russ C."/>
            <person name="Tyler B."/>
            <person name="Panabieres F."/>
            <person name="Shan W."/>
            <person name="Tripathy S."/>
            <person name="Grunwald N."/>
            <person name="Machado M."/>
            <person name="Young S.K."/>
            <person name="Zeng Q."/>
            <person name="Gargeya S."/>
            <person name="Fitzgerald M."/>
            <person name="Haas B."/>
            <person name="Abouelleil A."/>
            <person name="Alvarado L."/>
            <person name="Arachchi H.M."/>
            <person name="Berlin A."/>
            <person name="Chapman S.B."/>
            <person name="Gearin G."/>
            <person name="Goldberg J."/>
            <person name="Griggs A."/>
            <person name="Gujja S."/>
            <person name="Hansen M."/>
            <person name="Heiman D."/>
            <person name="Howarth C."/>
            <person name="Larimer J."/>
            <person name="Lui A."/>
            <person name="MacDonald P.J.P."/>
            <person name="McCowen C."/>
            <person name="Montmayeur A."/>
            <person name="Murphy C."/>
            <person name="Neiman D."/>
            <person name="Pearson M."/>
            <person name="Priest M."/>
            <person name="Roberts A."/>
            <person name="Saif S."/>
            <person name="Shea T."/>
            <person name="Sisk P."/>
            <person name="Stolte C."/>
            <person name="Sykes S."/>
            <person name="Wortman J."/>
            <person name="Nusbaum C."/>
            <person name="Birren B."/>
        </authorList>
    </citation>
    <scope>NUCLEOTIDE SEQUENCE [LARGE SCALE GENOMIC DNA]</scope>
    <source>
        <strain evidence="3">INRA-310</strain>
    </source>
</reference>
<reference evidence="2 3" key="2">
    <citation type="submission" date="2013-11" db="EMBL/GenBank/DDBJ databases">
        <title>The Genome Sequence of Phytophthora parasitica INRA-310.</title>
        <authorList>
            <consortium name="The Broad Institute Genomics Platform"/>
            <person name="Russ C."/>
            <person name="Tyler B."/>
            <person name="Panabieres F."/>
            <person name="Shan W."/>
            <person name="Tripathy S."/>
            <person name="Grunwald N."/>
            <person name="Machado M."/>
            <person name="Johnson C.S."/>
            <person name="Arredondo F."/>
            <person name="Hong C."/>
            <person name="Coffey M."/>
            <person name="Young S.K."/>
            <person name="Zeng Q."/>
            <person name="Gargeya S."/>
            <person name="Fitzgerald M."/>
            <person name="Abouelleil A."/>
            <person name="Alvarado L."/>
            <person name="Chapman S.B."/>
            <person name="Gainer-Dewar J."/>
            <person name="Goldberg J."/>
            <person name="Griggs A."/>
            <person name="Gujja S."/>
            <person name="Hansen M."/>
            <person name="Howarth C."/>
            <person name="Imamovic A."/>
            <person name="Ireland A."/>
            <person name="Larimer J."/>
            <person name="McCowan C."/>
            <person name="Murphy C."/>
            <person name="Pearson M."/>
            <person name="Poon T.W."/>
            <person name="Priest M."/>
            <person name="Roberts A."/>
            <person name="Saif S."/>
            <person name="Shea T."/>
            <person name="Sykes S."/>
            <person name="Wortman J."/>
            <person name="Nusbaum C."/>
            <person name="Birren B."/>
        </authorList>
    </citation>
    <scope>NUCLEOTIDE SEQUENCE [LARGE SCALE GENOMIC DNA]</scope>
    <source>
        <strain evidence="2 3">INRA-310</strain>
    </source>
</reference>
<protein>
    <submittedName>
        <fullName evidence="2">Uncharacterized protein</fullName>
    </submittedName>
</protein>
<evidence type="ECO:0000313" key="3">
    <source>
        <dbReference type="Proteomes" id="UP000018817"/>
    </source>
</evidence>
<proteinExistence type="predicted"/>
<dbReference type="OMA" id="ERWHVNG"/>
<evidence type="ECO:0000313" key="2">
    <source>
        <dbReference type="EMBL" id="ETM99251.1"/>
    </source>
</evidence>
<dbReference type="EMBL" id="KI669656">
    <property type="protein sequence ID" value="ETM99251.1"/>
    <property type="molecule type" value="Genomic_DNA"/>
</dbReference>
<dbReference type="GeneID" id="20193057"/>
<dbReference type="VEuPathDB" id="FungiDB:PPTG_24458"/>
<gene>
    <name evidence="2" type="ORF">PPTG_24458</name>
</gene>
<dbReference type="RefSeq" id="XP_008915484.1">
    <property type="nucleotide sequence ID" value="XM_008917236.1"/>
</dbReference>
<dbReference type="Proteomes" id="UP000018817">
    <property type="component" value="Unassembled WGS sequence"/>
</dbReference>
<sequence>MGVRPDVHNQGRLHTRQKKSLLEDPEMYESMIKPQVRLLRSARSHSQFVKMSEIVTDHWIENGEAEYARWFRLVYLVRRWERWHVNGSGIGGLVPSQQGIESHHAVIKKKTCAPSTRASTSGVVDGILPRILRYGGENLCFSRVYHFGVAPVPPEMLAKASALVCNERNYRKLRRGAGASKRLEAVLFNVRKHMVGSAGILESDVDATRARTFMRSLQVDGVEETSNFVGQVVGVRLSRGVFVWSARFDGGSIRDYEAEPLAQAVVKAHGLGVNVTG</sequence>
<accession>W2PEI0</accession>